<feature type="transmembrane region" description="Helical" evidence="2">
    <location>
        <begin position="162"/>
        <end position="180"/>
    </location>
</feature>
<dbReference type="SMART" id="SM00044">
    <property type="entry name" value="CYCc"/>
    <property type="match status" value="1"/>
</dbReference>
<sequence length="534" mass="57000">MLDRDPHSRRARDPKAREYGTVRQNSGPATASGPPISGRFGACRARRIAVRGRPMAPRARPCSYPALSRLAEAGNPEAVMRPGLRPDAAAEAIAPLIGIAPRPLEGDLVAALMRRHEVAAERLIGWVRVAIGICVFVTVIVADQVMLRWTGASLDLFMRNAWIAALGFLAVGVVSIGLAVPPRWRHAYSYLFMVLDVGLVLVIAYLALAERGLPGNALPSAPIIWAAPLVLAVGALRYDVAVQLCAIALLALGIVAIAAALDHRLILDPAAPDGPAWPGLFSMPVNVMRFTLLLLAGAATAFGIVRSRRLLSSAVKDAVGRASLARFLPAEIAPRVAAGDVGLRRGRRQRAVIVFVDIRDSTGMAEGMDPERLSQFFTAFRTRILGCVRRHHGIVDKFIGDGALILFGVPDEGSDDAGRALAFAHDLVGIVEAWNATQEMPHPVRIGIGIHVGEVFCGIVGDEERMEFTVLGDAVNVASRLEQATKRYGAMILASGAAVEGTAERDAWREIGREPFAGRKELITIYAPAAAGEG</sequence>
<feature type="transmembrane region" description="Helical" evidence="2">
    <location>
        <begin position="123"/>
        <end position="142"/>
    </location>
</feature>
<accession>A0A2U8W1Q3</accession>
<dbReference type="PANTHER" id="PTHR43081">
    <property type="entry name" value="ADENYLATE CYCLASE, TERMINAL-DIFFERENTIATION SPECIFIC-RELATED"/>
    <property type="match status" value="1"/>
</dbReference>
<feature type="region of interest" description="Disordered" evidence="1">
    <location>
        <begin position="1"/>
        <end position="38"/>
    </location>
</feature>
<evidence type="ECO:0000256" key="1">
    <source>
        <dbReference type="SAM" id="MobiDB-lite"/>
    </source>
</evidence>
<dbReference type="InterPro" id="IPR001054">
    <property type="entry name" value="A/G_cyclase"/>
</dbReference>
<keyword evidence="2" id="KW-0472">Membrane</keyword>
<dbReference type="PANTHER" id="PTHR43081:SF1">
    <property type="entry name" value="ADENYLATE CYCLASE, TERMINAL-DIFFERENTIATION SPECIFIC"/>
    <property type="match status" value="1"/>
</dbReference>
<feature type="compositionally biased region" description="Basic and acidic residues" evidence="1">
    <location>
        <begin position="1"/>
        <end position="20"/>
    </location>
</feature>
<dbReference type="PROSITE" id="PS50125">
    <property type="entry name" value="GUANYLATE_CYCLASE_2"/>
    <property type="match status" value="1"/>
</dbReference>
<dbReference type="InterPro" id="IPR029787">
    <property type="entry name" value="Nucleotide_cyclase"/>
</dbReference>
<feature type="transmembrane region" description="Helical" evidence="2">
    <location>
        <begin position="187"/>
        <end position="208"/>
    </location>
</feature>
<name>A0A2U8W1Q3_9HYPH</name>
<dbReference type="Gene3D" id="3.30.70.1230">
    <property type="entry name" value="Nucleotide cyclase"/>
    <property type="match status" value="1"/>
</dbReference>
<evidence type="ECO:0000259" key="3">
    <source>
        <dbReference type="PROSITE" id="PS50125"/>
    </source>
</evidence>
<feature type="domain" description="Guanylate cyclase" evidence="3">
    <location>
        <begin position="352"/>
        <end position="482"/>
    </location>
</feature>
<dbReference type="Pfam" id="PF00211">
    <property type="entry name" value="Guanylate_cyc"/>
    <property type="match status" value="1"/>
</dbReference>
<feature type="transmembrane region" description="Helical" evidence="2">
    <location>
        <begin position="245"/>
        <end position="267"/>
    </location>
</feature>
<evidence type="ECO:0000313" key="5">
    <source>
        <dbReference type="Proteomes" id="UP000245926"/>
    </source>
</evidence>
<evidence type="ECO:0000313" key="4">
    <source>
        <dbReference type="EMBL" id="AWN40013.1"/>
    </source>
</evidence>
<gene>
    <name evidence="4" type="ORF">DK389_04945</name>
</gene>
<dbReference type="Proteomes" id="UP000245926">
    <property type="component" value="Chromosome"/>
</dbReference>
<dbReference type="AlphaFoldDB" id="A0A2U8W1Q3"/>
<keyword evidence="2" id="KW-1133">Transmembrane helix</keyword>
<dbReference type="CDD" id="cd07302">
    <property type="entry name" value="CHD"/>
    <property type="match status" value="1"/>
</dbReference>
<keyword evidence="2" id="KW-0812">Transmembrane</keyword>
<dbReference type="InterPro" id="IPR050697">
    <property type="entry name" value="Adenylyl/Guanylyl_Cyclase_3/4"/>
</dbReference>
<dbReference type="GO" id="GO:0004016">
    <property type="term" value="F:adenylate cyclase activity"/>
    <property type="evidence" value="ECO:0007669"/>
    <property type="project" value="UniProtKB-ARBA"/>
</dbReference>
<proteinExistence type="predicted"/>
<dbReference type="KEGG" id="mets:DK389_04945"/>
<organism evidence="4 5">
    <name type="scientific">Methylobacterium durans</name>
    <dbReference type="NCBI Taxonomy" id="2202825"/>
    <lineage>
        <taxon>Bacteria</taxon>
        <taxon>Pseudomonadati</taxon>
        <taxon>Pseudomonadota</taxon>
        <taxon>Alphaproteobacteria</taxon>
        <taxon>Hyphomicrobiales</taxon>
        <taxon>Methylobacteriaceae</taxon>
        <taxon>Methylobacterium</taxon>
    </lineage>
</organism>
<evidence type="ECO:0000256" key="2">
    <source>
        <dbReference type="SAM" id="Phobius"/>
    </source>
</evidence>
<reference evidence="5" key="1">
    <citation type="submission" date="2018-05" db="EMBL/GenBank/DDBJ databases">
        <title>Complete Genome Sequence of Methylobacterium sp. 17SD2-17.</title>
        <authorList>
            <person name="Srinivasan S."/>
        </authorList>
    </citation>
    <scope>NUCLEOTIDE SEQUENCE [LARGE SCALE GENOMIC DNA]</scope>
    <source>
        <strain evidence="5">17SD2-17</strain>
    </source>
</reference>
<dbReference type="GO" id="GO:0035556">
    <property type="term" value="P:intracellular signal transduction"/>
    <property type="evidence" value="ECO:0007669"/>
    <property type="project" value="InterPro"/>
</dbReference>
<dbReference type="OrthoDB" id="9789782at2"/>
<dbReference type="EMBL" id="CP029550">
    <property type="protein sequence ID" value="AWN40013.1"/>
    <property type="molecule type" value="Genomic_DNA"/>
</dbReference>
<dbReference type="SUPFAM" id="SSF55073">
    <property type="entry name" value="Nucleotide cyclase"/>
    <property type="match status" value="1"/>
</dbReference>
<feature type="transmembrane region" description="Helical" evidence="2">
    <location>
        <begin position="220"/>
        <end position="238"/>
    </location>
</feature>
<feature type="transmembrane region" description="Helical" evidence="2">
    <location>
        <begin position="287"/>
        <end position="305"/>
    </location>
</feature>
<keyword evidence="5" id="KW-1185">Reference proteome</keyword>
<protein>
    <submittedName>
        <fullName evidence="4">Adenylate/guanylate cyclase domain-containing protein</fullName>
    </submittedName>
</protein>
<dbReference type="GO" id="GO:0009190">
    <property type="term" value="P:cyclic nucleotide biosynthetic process"/>
    <property type="evidence" value="ECO:0007669"/>
    <property type="project" value="InterPro"/>
</dbReference>